<evidence type="ECO:0000256" key="4">
    <source>
        <dbReference type="ARBA" id="ARBA00023136"/>
    </source>
</evidence>
<dbReference type="SUPFAM" id="SSF103473">
    <property type="entry name" value="MFS general substrate transporter"/>
    <property type="match status" value="1"/>
</dbReference>
<comment type="subcellular location">
    <subcellularLocation>
        <location evidence="1">Membrane</location>
        <topology evidence="1">Multi-pass membrane protein</topology>
    </subcellularLocation>
</comment>
<dbReference type="InterPro" id="IPR020846">
    <property type="entry name" value="MFS_dom"/>
</dbReference>
<feature type="transmembrane region" description="Helical" evidence="6">
    <location>
        <begin position="155"/>
        <end position="175"/>
    </location>
</feature>
<evidence type="ECO:0000313" key="8">
    <source>
        <dbReference type="EMBL" id="KAF2192796.1"/>
    </source>
</evidence>
<organism evidence="8 9">
    <name type="scientific">Zopfia rhizophila CBS 207.26</name>
    <dbReference type="NCBI Taxonomy" id="1314779"/>
    <lineage>
        <taxon>Eukaryota</taxon>
        <taxon>Fungi</taxon>
        <taxon>Dikarya</taxon>
        <taxon>Ascomycota</taxon>
        <taxon>Pezizomycotina</taxon>
        <taxon>Dothideomycetes</taxon>
        <taxon>Dothideomycetes incertae sedis</taxon>
        <taxon>Zopfiaceae</taxon>
        <taxon>Zopfia</taxon>
    </lineage>
</organism>
<proteinExistence type="predicted"/>
<evidence type="ECO:0000256" key="3">
    <source>
        <dbReference type="ARBA" id="ARBA00022989"/>
    </source>
</evidence>
<feature type="transmembrane region" description="Helical" evidence="6">
    <location>
        <begin position="60"/>
        <end position="78"/>
    </location>
</feature>
<protein>
    <submittedName>
        <fullName evidence="8">MFS general substrate transporter</fullName>
    </submittedName>
</protein>
<evidence type="ECO:0000259" key="7">
    <source>
        <dbReference type="PROSITE" id="PS50850"/>
    </source>
</evidence>
<dbReference type="PROSITE" id="PS50850">
    <property type="entry name" value="MFS"/>
    <property type="match status" value="1"/>
</dbReference>
<evidence type="ECO:0000313" key="9">
    <source>
        <dbReference type="Proteomes" id="UP000800200"/>
    </source>
</evidence>
<dbReference type="OrthoDB" id="5376138at2759"/>
<feature type="transmembrane region" description="Helical" evidence="6">
    <location>
        <begin position="347"/>
        <end position="367"/>
    </location>
</feature>
<evidence type="ECO:0000256" key="6">
    <source>
        <dbReference type="SAM" id="Phobius"/>
    </source>
</evidence>
<feature type="transmembrane region" description="Helical" evidence="6">
    <location>
        <begin position="182"/>
        <end position="205"/>
    </location>
</feature>
<feature type="transmembrane region" description="Helical" evidence="6">
    <location>
        <begin position="283"/>
        <end position="307"/>
    </location>
</feature>
<feature type="transmembrane region" description="Helical" evidence="6">
    <location>
        <begin position="319"/>
        <end position="340"/>
    </location>
</feature>
<accession>A0A6A6ESC4</accession>
<feature type="transmembrane region" description="Helical" evidence="6">
    <location>
        <begin position="414"/>
        <end position="435"/>
    </location>
</feature>
<feature type="domain" description="Major facilitator superfamily (MFS) profile" evidence="7">
    <location>
        <begin position="62"/>
        <end position="480"/>
    </location>
</feature>
<dbReference type="AlphaFoldDB" id="A0A6A6ESC4"/>
<feature type="region of interest" description="Disordered" evidence="5">
    <location>
        <begin position="460"/>
        <end position="480"/>
    </location>
</feature>
<evidence type="ECO:0000256" key="5">
    <source>
        <dbReference type="SAM" id="MobiDB-lite"/>
    </source>
</evidence>
<dbReference type="InterPro" id="IPR036259">
    <property type="entry name" value="MFS_trans_sf"/>
</dbReference>
<sequence length="480" mass="53346">MSTATTSPGSLGGSKELISEVKTVRCSLSNEPLIINGKEILREEDAFEMTGYAYSTKYKWWILTVVAIVQTSMNYNAAVYSNVVEPLNKHFGIHNARHGMIAFLVTYAFGCELWAPWSEEIGRKPIMQASLGLVNVWQTLAALATNWPMVLTARVLGGLSSAGGSVTLGMVADMFDPEEQQYAVAWVSLWSCLGSVVGGICGGPIEQYLPWRWNFWIQLIFGVIVQALHAFTVPETRSTILLDREAEKRRKNGIQEIYGPNEAKTFSQRFNPREILKTMGRPYWMLLTEPIVLLLSLLSGFSDALIFSFLESYGPESRLWWLLFIVPLLPIGIFGFAFVSTGPPLPWIAPLMFSVLIGMANYAIYFATIDYMVAAYGEFAASATGGNGFARDVLAGMCALYTGPMYKKLKPKNASFLLFAVAFVVCIPVYVFYWFGPWARKRSRFAQKLAAAKEDRNTAKQEGLARRTEKAHACDAAPQV</sequence>
<dbReference type="Pfam" id="PF07690">
    <property type="entry name" value="MFS_1"/>
    <property type="match status" value="1"/>
</dbReference>
<dbReference type="GO" id="GO:0005886">
    <property type="term" value="C:plasma membrane"/>
    <property type="evidence" value="ECO:0007669"/>
    <property type="project" value="TreeGrafter"/>
</dbReference>
<dbReference type="PANTHER" id="PTHR23502:SF3">
    <property type="entry name" value="MAJOR FACILITATOR SUPERFAMILY (MFS) PROFILE DOMAIN-CONTAINING PROTEIN-RELATED"/>
    <property type="match status" value="1"/>
</dbReference>
<evidence type="ECO:0000256" key="2">
    <source>
        <dbReference type="ARBA" id="ARBA00022692"/>
    </source>
</evidence>
<dbReference type="PANTHER" id="PTHR23502">
    <property type="entry name" value="MAJOR FACILITATOR SUPERFAMILY"/>
    <property type="match status" value="1"/>
</dbReference>
<evidence type="ECO:0000256" key="1">
    <source>
        <dbReference type="ARBA" id="ARBA00004141"/>
    </source>
</evidence>
<dbReference type="InterPro" id="IPR011701">
    <property type="entry name" value="MFS"/>
</dbReference>
<dbReference type="EMBL" id="ML994615">
    <property type="protein sequence ID" value="KAF2192796.1"/>
    <property type="molecule type" value="Genomic_DNA"/>
</dbReference>
<name>A0A6A6ESC4_9PEZI</name>
<feature type="compositionally biased region" description="Basic and acidic residues" evidence="5">
    <location>
        <begin position="460"/>
        <end position="473"/>
    </location>
</feature>
<keyword evidence="2 6" id="KW-0812">Transmembrane</keyword>
<dbReference type="Proteomes" id="UP000800200">
    <property type="component" value="Unassembled WGS sequence"/>
</dbReference>
<feature type="transmembrane region" description="Helical" evidence="6">
    <location>
        <begin position="98"/>
        <end position="117"/>
    </location>
</feature>
<dbReference type="GO" id="GO:0022857">
    <property type="term" value="F:transmembrane transporter activity"/>
    <property type="evidence" value="ECO:0007669"/>
    <property type="project" value="InterPro"/>
</dbReference>
<keyword evidence="9" id="KW-1185">Reference proteome</keyword>
<feature type="transmembrane region" description="Helical" evidence="6">
    <location>
        <begin position="211"/>
        <end position="231"/>
    </location>
</feature>
<keyword evidence="4 6" id="KW-0472">Membrane</keyword>
<keyword evidence="3 6" id="KW-1133">Transmembrane helix</keyword>
<gene>
    <name evidence="8" type="ORF">K469DRAFT_717388</name>
</gene>
<reference evidence="8" key="1">
    <citation type="journal article" date="2020" name="Stud. Mycol.">
        <title>101 Dothideomycetes genomes: a test case for predicting lifestyles and emergence of pathogens.</title>
        <authorList>
            <person name="Haridas S."/>
            <person name="Albert R."/>
            <person name="Binder M."/>
            <person name="Bloem J."/>
            <person name="Labutti K."/>
            <person name="Salamov A."/>
            <person name="Andreopoulos B."/>
            <person name="Baker S."/>
            <person name="Barry K."/>
            <person name="Bills G."/>
            <person name="Bluhm B."/>
            <person name="Cannon C."/>
            <person name="Castanera R."/>
            <person name="Culley D."/>
            <person name="Daum C."/>
            <person name="Ezra D."/>
            <person name="Gonzalez J."/>
            <person name="Henrissat B."/>
            <person name="Kuo A."/>
            <person name="Liang C."/>
            <person name="Lipzen A."/>
            <person name="Lutzoni F."/>
            <person name="Magnuson J."/>
            <person name="Mondo S."/>
            <person name="Nolan M."/>
            <person name="Ohm R."/>
            <person name="Pangilinan J."/>
            <person name="Park H.-J."/>
            <person name="Ramirez L."/>
            <person name="Alfaro M."/>
            <person name="Sun H."/>
            <person name="Tritt A."/>
            <person name="Yoshinaga Y."/>
            <person name="Zwiers L.-H."/>
            <person name="Turgeon B."/>
            <person name="Goodwin S."/>
            <person name="Spatafora J."/>
            <person name="Crous P."/>
            <person name="Grigoriev I."/>
        </authorList>
    </citation>
    <scope>NUCLEOTIDE SEQUENCE</scope>
    <source>
        <strain evidence="8">CBS 207.26</strain>
    </source>
</reference>
<dbReference type="Gene3D" id="1.20.1250.20">
    <property type="entry name" value="MFS general substrate transporter like domains"/>
    <property type="match status" value="1"/>
</dbReference>